<reference evidence="2 3" key="1">
    <citation type="submission" date="2015-06" db="EMBL/GenBank/DDBJ databases">
        <title>Complete genome sequence of Bacillus cereus phage PBC2.</title>
        <authorList>
            <person name="Kong M."/>
            <person name="Ryu S."/>
        </authorList>
    </citation>
    <scope>NUCLEOTIDE SEQUENCE [LARGE SCALE GENOMIC DNA]</scope>
</reference>
<sequence>MFMLGFVKFFIFMFIIFLSVVVSCKAKSWRRLTITTPITFLLLMIVERLF</sequence>
<gene>
    <name evidence="2" type="ORF">PBC2_021</name>
</gene>
<keyword evidence="1" id="KW-1133">Transmembrane helix</keyword>
<accession>A0A218KBS1</accession>
<feature type="transmembrane region" description="Helical" evidence="1">
    <location>
        <begin position="6"/>
        <end position="24"/>
    </location>
</feature>
<proteinExistence type="predicted"/>
<name>A0A218KBS1_9CAUD</name>
<evidence type="ECO:0000313" key="2">
    <source>
        <dbReference type="EMBL" id="AKQ08336.1"/>
    </source>
</evidence>
<evidence type="ECO:0000313" key="3">
    <source>
        <dbReference type="Proteomes" id="UP000223102"/>
    </source>
</evidence>
<dbReference type="Proteomes" id="UP000223102">
    <property type="component" value="Segment"/>
</dbReference>
<organism evidence="2 3">
    <name type="scientific">Bacillus phage PBC2</name>
    <dbReference type="NCBI Taxonomy" id="1675029"/>
    <lineage>
        <taxon>Viruses</taxon>
        <taxon>Duplodnaviria</taxon>
        <taxon>Heunggongvirae</taxon>
        <taxon>Uroviricota</taxon>
        <taxon>Caudoviricetes</taxon>
        <taxon>Andregratiavirinae</taxon>
        <taxon>Haetaevirus</taxon>
        <taxon>Haetaevirus PBC2</taxon>
    </lineage>
</organism>
<keyword evidence="1" id="KW-0812">Transmembrane</keyword>
<keyword evidence="3" id="KW-1185">Reference proteome</keyword>
<dbReference type="EMBL" id="KT070867">
    <property type="protein sequence ID" value="AKQ08336.1"/>
    <property type="molecule type" value="Genomic_DNA"/>
</dbReference>
<protein>
    <submittedName>
        <fullName evidence="2">Uncharacterized protein</fullName>
    </submittedName>
</protein>
<evidence type="ECO:0000256" key="1">
    <source>
        <dbReference type="SAM" id="Phobius"/>
    </source>
</evidence>
<keyword evidence="1" id="KW-0472">Membrane</keyword>